<protein>
    <submittedName>
        <fullName evidence="4">Response regulator</fullName>
    </submittedName>
</protein>
<dbReference type="Gene3D" id="3.40.50.2300">
    <property type="match status" value="1"/>
</dbReference>
<dbReference type="AlphaFoldDB" id="A0A9D8KDY6"/>
<dbReference type="InterPro" id="IPR050595">
    <property type="entry name" value="Bact_response_regulator"/>
</dbReference>
<evidence type="ECO:0000259" key="3">
    <source>
        <dbReference type="PROSITE" id="PS50110"/>
    </source>
</evidence>
<dbReference type="PROSITE" id="PS50110">
    <property type="entry name" value="RESPONSE_REGULATORY"/>
    <property type="match status" value="1"/>
</dbReference>
<dbReference type="PANTHER" id="PTHR44591:SF3">
    <property type="entry name" value="RESPONSE REGULATORY DOMAIN-CONTAINING PROTEIN"/>
    <property type="match status" value="1"/>
</dbReference>
<dbReference type="SMART" id="SM00448">
    <property type="entry name" value="REC"/>
    <property type="match status" value="1"/>
</dbReference>
<evidence type="ECO:0000313" key="5">
    <source>
        <dbReference type="Proteomes" id="UP000809273"/>
    </source>
</evidence>
<comment type="caution">
    <text evidence="4">The sequence shown here is derived from an EMBL/GenBank/DDBJ whole genome shotgun (WGS) entry which is preliminary data.</text>
</comment>
<reference evidence="4" key="1">
    <citation type="journal article" date="2021" name="Environ. Microbiol.">
        <title>Genomic characterization of three novel Desulfobacterota classes expand the metabolic and phylogenetic diversity of the phylum.</title>
        <authorList>
            <person name="Murphy C.L."/>
            <person name="Biggerstaff J."/>
            <person name="Eichhorn A."/>
            <person name="Ewing E."/>
            <person name="Shahan R."/>
            <person name="Soriano D."/>
            <person name="Stewart S."/>
            <person name="VanMol K."/>
            <person name="Walker R."/>
            <person name="Walters P."/>
            <person name="Elshahed M.S."/>
            <person name="Youssef N.H."/>
        </authorList>
    </citation>
    <scope>NUCLEOTIDE SEQUENCE</scope>
    <source>
        <strain evidence="4">Zod_Metabat.24</strain>
    </source>
</reference>
<keyword evidence="1 2" id="KW-0597">Phosphoprotein</keyword>
<reference evidence="4" key="2">
    <citation type="submission" date="2021-01" db="EMBL/GenBank/DDBJ databases">
        <authorList>
            <person name="Hahn C.R."/>
            <person name="Youssef N.H."/>
            <person name="Elshahed M."/>
        </authorList>
    </citation>
    <scope>NUCLEOTIDE SEQUENCE</scope>
    <source>
        <strain evidence="4">Zod_Metabat.24</strain>
    </source>
</reference>
<evidence type="ECO:0000256" key="2">
    <source>
        <dbReference type="PROSITE-ProRule" id="PRU00169"/>
    </source>
</evidence>
<proteinExistence type="predicted"/>
<dbReference type="InterPro" id="IPR001789">
    <property type="entry name" value="Sig_transdc_resp-reg_receiver"/>
</dbReference>
<dbReference type="GO" id="GO:0000160">
    <property type="term" value="P:phosphorelay signal transduction system"/>
    <property type="evidence" value="ECO:0007669"/>
    <property type="project" value="InterPro"/>
</dbReference>
<accession>A0A9D8KDY6</accession>
<feature type="domain" description="Response regulatory" evidence="3">
    <location>
        <begin position="2"/>
        <end position="116"/>
    </location>
</feature>
<name>A0A9D8KDY6_9DELT</name>
<evidence type="ECO:0000256" key="1">
    <source>
        <dbReference type="ARBA" id="ARBA00022553"/>
    </source>
</evidence>
<feature type="modified residue" description="4-aspartylphosphate" evidence="2">
    <location>
        <position position="51"/>
    </location>
</feature>
<dbReference type="PANTHER" id="PTHR44591">
    <property type="entry name" value="STRESS RESPONSE REGULATOR PROTEIN 1"/>
    <property type="match status" value="1"/>
</dbReference>
<organism evidence="4 5">
    <name type="scientific">Candidatus Zymogenus saltonus</name>
    <dbReference type="NCBI Taxonomy" id="2844893"/>
    <lineage>
        <taxon>Bacteria</taxon>
        <taxon>Deltaproteobacteria</taxon>
        <taxon>Candidatus Zymogenia</taxon>
        <taxon>Candidatus Zymogeniales</taxon>
        <taxon>Candidatus Zymogenaceae</taxon>
        <taxon>Candidatus Zymogenus</taxon>
    </lineage>
</organism>
<dbReference type="SUPFAM" id="SSF52172">
    <property type="entry name" value="CheY-like"/>
    <property type="match status" value="1"/>
</dbReference>
<sequence>MKILVVDHDTAFREYLEEILSLLGHRTVCVSDGYDAIDYVMEHNVDLAYIDINIPGMDGFQTFRKIREIDLNVSSVMIFKNIDKEKVGKRDQEGVVFFLEKPFTVYEIELIDNSFKDVLPIQEDDMIIEALSLVENF</sequence>
<dbReference type="CDD" id="cd00156">
    <property type="entry name" value="REC"/>
    <property type="match status" value="1"/>
</dbReference>
<dbReference type="InterPro" id="IPR011006">
    <property type="entry name" value="CheY-like_superfamily"/>
</dbReference>
<dbReference type="EMBL" id="JAFGIX010000007">
    <property type="protein sequence ID" value="MBN1571826.1"/>
    <property type="molecule type" value="Genomic_DNA"/>
</dbReference>
<gene>
    <name evidence="4" type="ORF">JW984_01380</name>
</gene>
<evidence type="ECO:0000313" key="4">
    <source>
        <dbReference type="EMBL" id="MBN1571826.1"/>
    </source>
</evidence>
<dbReference type="Proteomes" id="UP000809273">
    <property type="component" value="Unassembled WGS sequence"/>
</dbReference>
<dbReference type="Pfam" id="PF00072">
    <property type="entry name" value="Response_reg"/>
    <property type="match status" value="1"/>
</dbReference>